<feature type="transmembrane region" description="Helical" evidence="1">
    <location>
        <begin position="46"/>
        <end position="64"/>
    </location>
</feature>
<keyword evidence="1" id="KW-1133">Transmembrane helix</keyword>
<keyword evidence="3" id="KW-1185">Reference proteome</keyword>
<reference evidence="2 3" key="1">
    <citation type="submission" date="2018-09" db="EMBL/GenBank/DDBJ databases">
        <title>Novel species of Cryobacterium.</title>
        <authorList>
            <person name="Liu Q."/>
            <person name="Xin Y.-H."/>
        </authorList>
    </citation>
    <scope>NUCLEOTIDE SEQUENCE [LARGE SCALE GENOMIC DNA]</scope>
    <source>
        <strain evidence="2 3">Hh39</strain>
    </source>
</reference>
<proteinExistence type="predicted"/>
<evidence type="ECO:0000256" key="1">
    <source>
        <dbReference type="SAM" id="Phobius"/>
    </source>
</evidence>
<gene>
    <name evidence="2" type="ORF">D6T64_03160</name>
</gene>
<dbReference type="RefSeq" id="WP_119971484.1">
    <property type="nucleotide sequence ID" value="NZ_JBHSQA010000049.1"/>
</dbReference>
<sequence length="72" mass="7936">MKRLTRVVGGALLIALFLGWIYIRDHTALAAHLPADEPLRFVAHLIAWGSLLVGDSLIASAWATKTEVQRED</sequence>
<protein>
    <submittedName>
        <fullName evidence="2">Uncharacterized protein</fullName>
    </submittedName>
</protein>
<organism evidence="2 3">
    <name type="scientific">Cryobacterium melibiosiphilum</name>
    <dbReference type="NCBI Taxonomy" id="995039"/>
    <lineage>
        <taxon>Bacteria</taxon>
        <taxon>Bacillati</taxon>
        <taxon>Actinomycetota</taxon>
        <taxon>Actinomycetes</taxon>
        <taxon>Micrococcales</taxon>
        <taxon>Microbacteriaceae</taxon>
        <taxon>Cryobacterium</taxon>
    </lineage>
</organism>
<evidence type="ECO:0000313" key="3">
    <source>
        <dbReference type="Proteomes" id="UP000272015"/>
    </source>
</evidence>
<keyword evidence="1" id="KW-0472">Membrane</keyword>
<dbReference type="AlphaFoldDB" id="A0A3A5MKX1"/>
<keyword evidence="1" id="KW-0812">Transmembrane</keyword>
<name>A0A3A5MKX1_9MICO</name>
<evidence type="ECO:0000313" key="2">
    <source>
        <dbReference type="EMBL" id="RJT90747.1"/>
    </source>
</evidence>
<dbReference type="EMBL" id="QZVS01000056">
    <property type="protein sequence ID" value="RJT90747.1"/>
    <property type="molecule type" value="Genomic_DNA"/>
</dbReference>
<dbReference type="Proteomes" id="UP000272015">
    <property type="component" value="Unassembled WGS sequence"/>
</dbReference>
<comment type="caution">
    <text evidence="2">The sequence shown here is derived from an EMBL/GenBank/DDBJ whole genome shotgun (WGS) entry which is preliminary data.</text>
</comment>
<accession>A0A3A5MKX1</accession>